<gene>
    <name evidence="1" type="ORF">Taro_015228</name>
</gene>
<dbReference type="EMBL" id="NMUH01000652">
    <property type="protein sequence ID" value="MQL82755.1"/>
    <property type="molecule type" value="Genomic_DNA"/>
</dbReference>
<protein>
    <submittedName>
        <fullName evidence="1">Uncharacterized protein</fullName>
    </submittedName>
</protein>
<evidence type="ECO:0000313" key="1">
    <source>
        <dbReference type="EMBL" id="MQL82755.1"/>
    </source>
</evidence>
<sequence length="135" mass="15252">MARWKGYKNEHYGTREPYLPGRGLWVIKKAHCLGWRPTLHSVGAPAYHLLKWESGLSLARLLLEFCRPGVISPPRIENDGTQERLQKRALWDERTILTWTGSMGDQEGPLPRLAAHIALCGSARLPSPQVGEWTS</sequence>
<evidence type="ECO:0000313" key="2">
    <source>
        <dbReference type="Proteomes" id="UP000652761"/>
    </source>
</evidence>
<comment type="caution">
    <text evidence="1">The sequence shown here is derived from an EMBL/GenBank/DDBJ whole genome shotgun (WGS) entry which is preliminary data.</text>
</comment>
<dbReference type="OrthoDB" id="1730789at2759"/>
<accession>A0A843UGZ1</accession>
<dbReference type="Proteomes" id="UP000652761">
    <property type="component" value="Unassembled WGS sequence"/>
</dbReference>
<keyword evidence="2" id="KW-1185">Reference proteome</keyword>
<dbReference type="AlphaFoldDB" id="A0A843UGZ1"/>
<name>A0A843UGZ1_COLES</name>
<proteinExistence type="predicted"/>
<reference evidence="1" key="1">
    <citation type="submission" date="2017-07" db="EMBL/GenBank/DDBJ databases">
        <title>Taro Niue Genome Assembly and Annotation.</title>
        <authorList>
            <person name="Atibalentja N."/>
            <person name="Keating K."/>
            <person name="Fields C.J."/>
        </authorList>
    </citation>
    <scope>NUCLEOTIDE SEQUENCE</scope>
    <source>
        <strain evidence="1">Niue_2</strain>
        <tissue evidence="1">Leaf</tissue>
    </source>
</reference>
<organism evidence="1 2">
    <name type="scientific">Colocasia esculenta</name>
    <name type="common">Wild taro</name>
    <name type="synonym">Arum esculentum</name>
    <dbReference type="NCBI Taxonomy" id="4460"/>
    <lineage>
        <taxon>Eukaryota</taxon>
        <taxon>Viridiplantae</taxon>
        <taxon>Streptophyta</taxon>
        <taxon>Embryophyta</taxon>
        <taxon>Tracheophyta</taxon>
        <taxon>Spermatophyta</taxon>
        <taxon>Magnoliopsida</taxon>
        <taxon>Liliopsida</taxon>
        <taxon>Araceae</taxon>
        <taxon>Aroideae</taxon>
        <taxon>Colocasieae</taxon>
        <taxon>Colocasia</taxon>
    </lineage>
</organism>